<protein>
    <submittedName>
        <fullName evidence="6">LysR family transcriptional regulator</fullName>
    </submittedName>
</protein>
<evidence type="ECO:0000259" key="5">
    <source>
        <dbReference type="PROSITE" id="PS50931"/>
    </source>
</evidence>
<dbReference type="InterPro" id="IPR005119">
    <property type="entry name" value="LysR_subst-bd"/>
</dbReference>
<keyword evidence="2" id="KW-0805">Transcription regulation</keyword>
<evidence type="ECO:0000256" key="2">
    <source>
        <dbReference type="ARBA" id="ARBA00023015"/>
    </source>
</evidence>
<dbReference type="Gene3D" id="3.40.190.290">
    <property type="match status" value="1"/>
</dbReference>
<dbReference type="PANTHER" id="PTHR30126">
    <property type="entry name" value="HTH-TYPE TRANSCRIPTIONAL REGULATOR"/>
    <property type="match status" value="1"/>
</dbReference>
<dbReference type="Pfam" id="PF00126">
    <property type="entry name" value="HTH_1"/>
    <property type="match status" value="1"/>
</dbReference>
<proteinExistence type="inferred from homology"/>
<keyword evidence="3" id="KW-0238">DNA-binding</keyword>
<dbReference type="SUPFAM" id="SSF53850">
    <property type="entry name" value="Periplasmic binding protein-like II"/>
    <property type="match status" value="1"/>
</dbReference>
<dbReference type="Pfam" id="PF03466">
    <property type="entry name" value="LysR_substrate"/>
    <property type="match status" value="1"/>
</dbReference>
<dbReference type="PRINTS" id="PR00039">
    <property type="entry name" value="HTHLYSR"/>
</dbReference>
<dbReference type="Proteomes" id="UP000886800">
    <property type="component" value="Unassembled WGS sequence"/>
</dbReference>
<dbReference type="EMBL" id="DXES01000186">
    <property type="protein sequence ID" value="HIX66343.1"/>
    <property type="molecule type" value="Genomic_DNA"/>
</dbReference>
<dbReference type="GO" id="GO:0000976">
    <property type="term" value="F:transcription cis-regulatory region binding"/>
    <property type="evidence" value="ECO:0007669"/>
    <property type="project" value="TreeGrafter"/>
</dbReference>
<comment type="similarity">
    <text evidence="1">Belongs to the LysR transcriptional regulatory family.</text>
</comment>
<evidence type="ECO:0000256" key="4">
    <source>
        <dbReference type="ARBA" id="ARBA00023163"/>
    </source>
</evidence>
<comment type="caution">
    <text evidence="6">The sequence shown here is derived from an EMBL/GenBank/DDBJ whole genome shotgun (WGS) entry which is preliminary data.</text>
</comment>
<evidence type="ECO:0000256" key="1">
    <source>
        <dbReference type="ARBA" id="ARBA00009437"/>
    </source>
</evidence>
<dbReference type="FunFam" id="1.10.10.10:FF:000001">
    <property type="entry name" value="LysR family transcriptional regulator"/>
    <property type="match status" value="1"/>
</dbReference>
<reference evidence="6" key="2">
    <citation type="submission" date="2021-04" db="EMBL/GenBank/DDBJ databases">
        <authorList>
            <person name="Gilroy R."/>
        </authorList>
    </citation>
    <scope>NUCLEOTIDE SEQUENCE</scope>
    <source>
        <strain evidence="6">CHK188-5543</strain>
    </source>
</reference>
<evidence type="ECO:0000256" key="3">
    <source>
        <dbReference type="ARBA" id="ARBA00023125"/>
    </source>
</evidence>
<dbReference type="InterPro" id="IPR036388">
    <property type="entry name" value="WH-like_DNA-bd_sf"/>
</dbReference>
<dbReference type="InterPro" id="IPR036390">
    <property type="entry name" value="WH_DNA-bd_sf"/>
</dbReference>
<organism evidence="6 7">
    <name type="scientific">Candidatus Anaerotruncus excrementipullorum</name>
    <dbReference type="NCBI Taxonomy" id="2838465"/>
    <lineage>
        <taxon>Bacteria</taxon>
        <taxon>Bacillati</taxon>
        <taxon>Bacillota</taxon>
        <taxon>Clostridia</taxon>
        <taxon>Eubacteriales</taxon>
        <taxon>Oscillospiraceae</taxon>
        <taxon>Anaerotruncus</taxon>
    </lineage>
</organism>
<sequence length="294" mass="33082">MTLRHLKILVAVFQRSSVTQAARQLHLAQPSVSLAIKELEEYYGIRLFDRIGRRIYPTEAGRAFYGYALHILSLFEELENRMRNWDALGILRVGASVTIGVYLLPALVKQYQQAFPRLRVEVVVGNSGEIEQQILANRIDLGLVETQPDPDSICAEPFMRDSFCAILPPGHPLACQEAVTLRQLAGYPFLMREPGSAGRQLLDACLSIRQLSVRPAWESASTQALVRAVAAGLGVAVLPARLVERDAREGLVRRLPLREPMERELNLIYHRSKLLTPNMQAFRELCQQFGRQAE</sequence>
<feature type="domain" description="HTH lysR-type" evidence="5">
    <location>
        <begin position="1"/>
        <end position="58"/>
    </location>
</feature>
<dbReference type="CDD" id="cd08420">
    <property type="entry name" value="PBP2_CysL_like"/>
    <property type="match status" value="1"/>
</dbReference>
<dbReference type="GO" id="GO:0003700">
    <property type="term" value="F:DNA-binding transcription factor activity"/>
    <property type="evidence" value="ECO:0007669"/>
    <property type="project" value="InterPro"/>
</dbReference>
<dbReference type="AlphaFoldDB" id="A0A9D2B807"/>
<dbReference type="PANTHER" id="PTHR30126:SF94">
    <property type="entry name" value="LYSR FAMILY TRANSCRIPTIONAL REGULATOR"/>
    <property type="match status" value="1"/>
</dbReference>
<dbReference type="InterPro" id="IPR000847">
    <property type="entry name" value="LysR_HTH_N"/>
</dbReference>
<dbReference type="SUPFAM" id="SSF46785">
    <property type="entry name" value="Winged helix' DNA-binding domain"/>
    <property type="match status" value="1"/>
</dbReference>
<dbReference type="PROSITE" id="PS50931">
    <property type="entry name" value="HTH_LYSR"/>
    <property type="match status" value="1"/>
</dbReference>
<evidence type="ECO:0000313" key="6">
    <source>
        <dbReference type="EMBL" id="HIX66343.1"/>
    </source>
</evidence>
<reference evidence="6" key="1">
    <citation type="journal article" date="2021" name="PeerJ">
        <title>Extensive microbial diversity within the chicken gut microbiome revealed by metagenomics and culture.</title>
        <authorList>
            <person name="Gilroy R."/>
            <person name="Ravi A."/>
            <person name="Getino M."/>
            <person name="Pursley I."/>
            <person name="Horton D.L."/>
            <person name="Alikhan N.F."/>
            <person name="Baker D."/>
            <person name="Gharbi K."/>
            <person name="Hall N."/>
            <person name="Watson M."/>
            <person name="Adriaenssens E.M."/>
            <person name="Foster-Nyarko E."/>
            <person name="Jarju S."/>
            <person name="Secka A."/>
            <person name="Antonio M."/>
            <person name="Oren A."/>
            <person name="Chaudhuri R.R."/>
            <person name="La Ragione R."/>
            <person name="Hildebrand F."/>
            <person name="Pallen M.J."/>
        </authorList>
    </citation>
    <scope>NUCLEOTIDE SEQUENCE</scope>
    <source>
        <strain evidence="6">CHK188-5543</strain>
    </source>
</reference>
<accession>A0A9D2B807</accession>
<keyword evidence="4" id="KW-0804">Transcription</keyword>
<evidence type="ECO:0000313" key="7">
    <source>
        <dbReference type="Proteomes" id="UP000886800"/>
    </source>
</evidence>
<gene>
    <name evidence="6" type="ORF">H9736_08860</name>
</gene>
<dbReference type="Gene3D" id="1.10.10.10">
    <property type="entry name" value="Winged helix-like DNA-binding domain superfamily/Winged helix DNA-binding domain"/>
    <property type="match status" value="1"/>
</dbReference>
<name>A0A9D2B807_9FIRM</name>